<feature type="coiled-coil region" evidence="1">
    <location>
        <begin position="58"/>
        <end position="92"/>
    </location>
</feature>
<name>X1DRK2_9ZZZZ</name>
<protein>
    <submittedName>
        <fullName evidence="3">Uncharacterized protein</fullName>
    </submittedName>
</protein>
<organism evidence="3">
    <name type="scientific">marine sediment metagenome</name>
    <dbReference type="NCBI Taxonomy" id="412755"/>
    <lineage>
        <taxon>unclassified sequences</taxon>
        <taxon>metagenomes</taxon>
        <taxon>ecological metagenomes</taxon>
    </lineage>
</organism>
<feature type="non-terminal residue" evidence="3">
    <location>
        <position position="179"/>
    </location>
</feature>
<dbReference type="EMBL" id="BARU01004686">
    <property type="protein sequence ID" value="GAH22807.1"/>
    <property type="molecule type" value="Genomic_DNA"/>
</dbReference>
<dbReference type="InterPro" id="IPR052534">
    <property type="entry name" value="Extracell_DNA_Util/SecSys_Comp"/>
</dbReference>
<dbReference type="Pfam" id="PF05137">
    <property type="entry name" value="PilN"/>
    <property type="match status" value="1"/>
</dbReference>
<keyword evidence="1" id="KW-0175">Coiled coil</keyword>
<keyword evidence="2" id="KW-1133">Transmembrane helix</keyword>
<evidence type="ECO:0000256" key="1">
    <source>
        <dbReference type="SAM" id="Coils"/>
    </source>
</evidence>
<evidence type="ECO:0000256" key="2">
    <source>
        <dbReference type="SAM" id="Phobius"/>
    </source>
</evidence>
<accession>X1DRK2</accession>
<dbReference type="InterPro" id="IPR007813">
    <property type="entry name" value="PilN"/>
</dbReference>
<proteinExistence type="predicted"/>
<comment type="caution">
    <text evidence="3">The sequence shown here is derived from an EMBL/GenBank/DDBJ whole genome shotgun (WGS) entry which is preliminary data.</text>
</comment>
<dbReference type="AlphaFoldDB" id="X1DRK2"/>
<keyword evidence="2" id="KW-0812">Transmembrane</keyword>
<reference evidence="3" key="1">
    <citation type="journal article" date="2014" name="Front. Microbiol.">
        <title>High frequency of phylogenetically diverse reductive dehalogenase-homologous genes in deep subseafloor sedimentary metagenomes.</title>
        <authorList>
            <person name="Kawai M."/>
            <person name="Futagami T."/>
            <person name="Toyoda A."/>
            <person name="Takaki Y."/>
            <person name="Nishi S."/>
            <person name="Hori S."/>
            <person name="Arai W."/>
            <person name="Tsubouchi T."/>
            <person name="Morono Y."/>
            <person name="Uchiyama I."/>
            <person name="Ito T."/>
            <person name="Fujiyama A."/>
            <person name="Inagaki F."/>
            <person name="Takami H."/>
        </authorList>
    </citation>
    <scope>NUCLEOTIDE SEQUENCE</scope>
    <source>
        <strain evidence="3">Expedition CK06-06</strain>
    </source>
</reference>
<evidence type="ECO:0000313" key="3">
    <source>
        <dbReference type="EMBL" id="GAH22807.1"/>
    </source>
</evidence>
<dbReference type="PANTHER" id="PTHR40278:SF1">
    <property type="entry name" value="DNA UTILIZATION PROTEIN HOFN"/>
    <property type="match status" value="1"/>
</dbReference>
<keyword evidence="2" id="KW-0472">Membrane</keyword>
<dbReference type="PANTHER" id="PTHR40278">
    <property type="entry name" value="DNA UTILIZATION PROTEIN HOFN"/>
    <property type="match status" value="1"/>
</dbReference>
<sequence length="179" mass="20359">MALREINLIPAKILYRKHLIRHVYFWAGCLATSLALIFSIYLFQRQTVLAKNRALTKLKETHNQLGSKKEEIKRVQNELDSLIQKQSTLYDKTRSQPYSPVLLRLADIINENTWLTKLAIDSTKDTGGSAGMQLTGFSRSNQDLGNFLNQLSGEPMFKDVVLKFARELKVEESKKSTGA</sequence>
<gene>
    <name evidence="3" type="ORF">S03H2_09285</name>
</gene>
<feature type="transmembrane region" description="Helical" evidence="2">
    <location>
        <begin position="23"/>
        <end position="43"/>
    </location>
</feature>